<accession>A0A7X1B730</accession>
<organism evidence="1 2">
    <name type="scientific">Pelagicoccus albus</name>
    <dbReference type="NCBI Taxonomy" id="415222"/>
    <lineage>
        <taxon>Bacteria</taxon>
        <taxon>Pseudomonadati</taxon>
        <taxon>Verrucomicrobiota</taxon>
        <taxon>Opitutia</taxon>
        <taxon>Puniceicoccales</taxon>
        <taxon>Pelagicoccaceae</taxon>
        <taxon>Pelagicoccus</taxon>
    </lineage>
</organism>
<name>A0A7X1B730_9BACT</name>
<keyword evidence="2" id="KW-1185">Reference proteome</keyword>
<reference evidence="1 2" key="1">
    <citation type="submission" date="2020-07" db="EMBL/GenBank/DDBJ databases">
        <authorList>
            <person name="Feng X."/>
        </authorList>
    </citation>
    <scope>NUCLEOTIDE SEQUENCE [LARGE SCALE GENOMIC DNA]</scope>
    <source>
        <strain evidence="1 2">JCM23202</strain>
    </source>
</reference>
<dbReference type="InterPro" id="IPR036514">
    <property type="entry name" value="SGNH_hydro_sf"/>
</dbReference>
<evidence type="ECO:0000313" key="2">
    <source>
        <dbReference type="Proteomes" id="UP000526501"/>
    </source>
</evidence>
<dbReference type="Proteomes" id="UP000526501">
    <property type="component" value="Unassembled WGS sequence"/>
</dbReference>
<evidence type="ECO:0008006" key="3">
    <source>
        <dbReference type="Google" id="ProtNLM"/>
    </source>
</evidence>
<proteinExistence type="predicted"/>
<comment type="caution">
    <text evidence="1">The sequence shown here is derived from an EMBL/GenBank/DDBJ whole genome shotgun (WGS) entry which is preliminary data.</text>
</comment>
<dbReference type="AlphaFoldDB" id="A0A7X1B730"/>
<dbReference type="Gene3D" id="3.40.50.1110">
    <property type="entry name" value="SGNH hydrolase"/>
    <property type="match status" value="1"/>
</dbReference>
<evidence type="ECO:0000313" key="1">
    <source>
        <dbReference type="EMBL" id="MBC2605578.1"/>
    </source>
</evidence>
<sequence>MEHPTIEYMAKPNQDLTRLGNRILVNQYGMRSEPFSPKGSGEYRVMVFGDSVIHGDSQTDHETLATSILQKRISDESEREVIVGNISAGSWGPGNWRAYAEEYGFFDANVVIMIASSHDYIDTPNFAPIDTSKYPTEKPGSAIGEIITRYLPRYLPALKSSPTGPNNNRVKNFTRQDHERACRDDLKAFLQLALTATPQVIVFQHWQLDEVERGVADEGNTKIGLICQELSILPIQLGPYFAKAIESGEKPYLDLIHPSERGHELIAEAILEHLP</sequence>
<dbReference type="SUPFAM" id="SSF52266">
    <property type="entry name" value="SGNH hydrolase"/>
    <property type="match status" value="1"/>
</dbReference>
<dbReference type="RefSeq" id="WP_185659450.1">
    <property type="nucleotide sequence ID" value="NZ_CAWPOO010000006.1"/>
</dbReference>
<gene>
    <name evidence="1" type="ORF">H5P27_05930</name>
</gene>
<dbReference type="EMBL" id="JACHVC010000006">
    <property type="protein sequence ID" value="MBC2605578.1"/>
    <property type="molecule type" value="Genomic_DNA"/>
</dbReference>
<dbReference type="GO" id="GO:0016788">
    <property type="term" value="F:hydrolase activity, acting on ester bonds"/>
    <property type="evidence" value="ECO:0007669"/>
    <property type="project" value="UniProtKB-ARBA"/>
</dbReference>
<protein>
    <recommendedName>
        <fullName evidence="3">SGNH hydrolase-type esterase domain-containing protein</fullName>
    </recommendedName>
</protein>